<dbReference type="CDD" id="cd02513">
    <property type="entry name" value="CMP-NeuAc_Synthase"/>
    <property type="match status" value="1"/>
</dbReference>
<proteinExistence type="predicted"/>
<dbReference type="PANTHER" id="PTHR21485">
    <property type="entry name" value="HAD SUPERFAMILY MEMBERS CMAS AND KDSC"/>
    <property type="match status" value="1"/>
</dbReference>
<keyword evidence="1" id="KW-0808">Transferase</keyword>
<dbReference type="Gene3D" id="3.90.550.10">
    <property type="entry name" value="Spore Coat Polysaccharide Biosynthesis Protein SpsA, Chain A"/>
    <property type="match status" value="1"/>
</dbReference>
<gene>
    <name evidence="1" type="ORF">H7E68_13180</name>
</gene>
<evidence type="ECO:0000313" key="2">
    <source>
        <dbReference type="Proteomes" id="UP000585258"/>
    </source>
</evidence>
<comment type="caution">
    <text evidence="1">The sequence shown here is derived from an EMBL/GenBank/DDBJ whole genome shotgun (WGS) entry which is preliminary data.</text>
</comment>
<accession>A0A7X0SG06</accession>
<sequence length="232" mass="26487">MFKGKSFLAIIPARSGSKGLKDKNIMELDGKPLLAYTVESAMKSNIFDNIILSTNSKEYAKIGNKYGAETPFLRPNKLSEDDTSTIDVITYVLETLASVGKTYDYFILLQPTSPLRNEKNILESVDILLNNSGNAVVSICELDHPSNINTKVKSNNTLDFYDLKKVRRQDIEKEYRINGAIYICGIKYFMKYKSFYKEKCYPYIMDKASSIDIDDIYDFKYAEYLIKNTVSL</sequence>
<dbReference type="InterPro" id="IPR050793">
    <property type="entry name" value="CMP-NeuNAc_synthase"/>
</dbReference>
<dbReference type="InterPro" id="IPR029044">
    <property type="entry name" value="Nucleotide-diphossugar_trans"/>
</dbReference>
<dbReference type="GO" id="GO:0008781">
    <property type="term" value="F:N-acylneuraminate cytidylyltransferase activity"/>
    <property type="evidence" value="ECO:0007669"/>
    <property type="project" value="TreeGrafter"/>
</dbReference>
<dbReference type="RefSeq" id="WP_185164860.1">
    <property type="nucleotide sequence ID" value="NZ_JACKWV010000006.1"/>
</dbReference>
<dbReference type="Pfam" id="PF02348">
    <property type="entry name" value="CTP_transf_3"/>
    <property type="match status" value="1"/>
</dbReference>
<dbReference type="AlphaFoldDB" id="A0A7X0SG06"/>
<dbReference type="Proteomes" id="UP000585258">
    <property type="component" value="Unassembled WGS sequence"/>
</dbReference>
<organism evidence="1 2">
    <name type="scientific">Clostridium gasigenes</name>
    <dbReference type="NCBI Taxonomy" id="94869"/>
    <lineage>
        <taxon>Bacteria</taxon>
        <taxon>Bacillati</taxon>
        <taxon>Bacillota</taxon>
        <taxon>Clostridia</taxon>
        <taxon>Eubacteriales</taxon>
        <taxon>Clostridiaceae</taxon>
        <taxon>Clostridium</taxon>
    </lineage>
</organism>
<keyword evidence="1" id="KW-0548">Nucleotidyltransferase</keyword>
<dbReference type="EMBL" id="JACKWY010000007">
    <property type="protein sequence ID" value="MBB6715658.1"/>
    <property type="molecule type" value="Genomic_DNA"/>
</dbReference>
<dbReference type="InterPro" id="IPR003329">
    <property type="entry name" value="Cytidylyl_trans"/>
</dbReference>
<dbReference type="SUPFAM" id="SSF53448">
    <property type="entry name" value="Nucleotide-diphospho-sugar transferases"/>
    <property type="match status" value="1"/>
</dbReference>
<protein>
    <submittedName>
        <fullName evidence="1">Acylneuraminate cytidylyltransferase family protein</fullName>
    </submittedName>
</protein>
<reference evidence="1 2" key="1">
    <citation type="submission" date="2020-08" db="EMBL/GenBank/DDBJ databases">
        <title>Clostridia isolated from Swiss meat.</title>
        <authorList>
            <person name="Wambui J."/>
            <person name="Stevens M.J.A."/>
            <person name="Stephan R."/>
        </authorList>
    </citation>
    <scope>NUCLEOTIDE SEQUENCE [LARGE SCALE GENOMIC DNA]</scope>
    <source>
        <strain evidence="1 2">CM001</strain>
    </source>
</reference>
<dbReference type="PANTHER" id="PTHR21485:SF6">
    <property type="entry name" value="N-ACYLNEURAMINATE CYTIDYLYLTRANSFERASE-RELATED"/>
    <property type="match status" value="1"/>
</dbReference>
<evidence type="ECO:0000313" key="1">
    <source>
        <dbReference type="EMBL" id="MBB6715658.1"/>
    </source>
</evidence>
<name>A0A7X0SG06_9CLOT</name>